<keyword evidence="1" id="KW-0812">Transmembrane</keyword>
<protein>
    <submittedName>
        <fullName evidence="2">Uncharacterized protein</fullName>
    </submittedName>
</protein>
<sequence>MDQLELLKSKWQQQEQTHPTLSYKDIYKMLLKKSSSIVKWIFMISIAEILFWIVISFLTPESNKDLIQNIGLKESLSIISIFHYVILAVFLVLFYLNYKKIKVTDTAKELMANILKTRKTVKYFVIYNVLGTILAFLYVNMYFYTKKTELYTLLTNGNKNYAAIPAESFTSIFFITQLVVGAVFIGLLVLVYRIIYGILLKRLKNNYDELERIEL</sequence>
<name>A0A5J4FTP3_9FLAO</name>
<proteinExistence type="predicted"/>
<dbReference type="AlphaFoldDB" id="A0A5J4FTP3"/>
<evidence type="ECO:0000256" key="1">
    <source>
        <dbReference type="SAM" id="Phobius"/>
    </source>
</evidence>
<comment type="caution">
    <text evidence="2">The sequence shown here is derived from an EMBL/GenBank/DDBJ whole genome shotgun (WGS) entry which is preliminary data.</text>
</comment>
<keyword evidence="1" id="KW-1133">Transmembrane helix</keyword>
<feature type="transmembrane region" description="Helical" evidence="1">
    <location>
        <begin position="172"/>
        <end position="195"/>
    </location>
</feature>
<reference evidence="2 3" key="1">
    <citation type="submission" date="2019-08" db="EMBL/GenBank/DDBJ databases">
        <title>Ulvibacter marinistellae sp. nov., isolated from a starfish, Patiria pectinifera.</title>
        <authorList>
            <person name="Kawano K."/>
            <person name="Ushijima N."/>
            <person name="Kihara M."/>
            <person name="Itoh H."/>
        </authorList>
    </citation>
    <scope>NUCLEOTIDE SEQUENCE [LARGE SCALE GENOMIC DNA]</scope>
    <source>
        <strain evidence="2 3">KK4</strain>
    </source>
</reference>
<evidence type="ECO:0000313" key="2">
    <source>
        <dbReference type="EMBL" id="GEQ85897.1"/>
    </source>
</evidence>
<keyword evidence="3" id="KW-1185">Reference proteome</keyword>
<dbReference type="EMBL" id="BKCF01000002">
    <property type="protein sequence ID" value="GEQ85897.1"/>
    <property type="molecule type" value="Genomic_DNA"/>
</dbReference>
<dbReference type="OrthoDB" id="709028at2"/>
<dbReference type="Proteomes" id="UP000326994">
    <property type="component" value="Unassembled WGS sequence"/>
</dbReference>
<feature type="transmembrane region" description="Helical" evidence="1">
    <location>
        <begin position="78"/>
        <end position="98"/>
    </location>
</feature>
<gene>
    <name evidence="2" type="ORF">ULMS_14050</name>
</gene>
<feature type="transmembrane region" description="Helical" evidence="1">
    <location>
        <begin position="124"/>
        <end position="144"/>
    </location>
</feature>
<dbReference type="RefSeq" id="WP_151893841.1">
    <property type="nucleotide sequence ID" value="NZ_BKCF01000002.1"/>
</dbReference>
<evidence type="ECO:0000313" key="3">
    <source>
        <dbReference type="Proteomes" id="UP000326994"/>
    </source>
</evidence>
<keyword evidence="1" id="KW-0472">Membrane</keyword>
<organism evidence="2 3">
    <name type="scientific">Patiriisocius marinistellae</name>
    <dbReference type="NCBI Taxonomy" id="2494560"/>
    <lineage>
        <taxon>Bacteria</taxon>
        <taxon>Pseudomonadati</taxon>
        <taxon>Bacteroidota</taxon>
        <taxon>Flavobacteriia</taxon>
        <taxon>Flavobacteriales</taxon>
        <taxon>Flavobacteriaceae</taxon>
        <taxon>Patiriisocius</taxon>
    </lineage>
</organism>
<accession>A0A5J4FTP3</accession>
<feature type="transmembrane region" description="Helical" evidence="1">
    <location>
        <begin position="37"/>
        <end position="58"/>
    </location>
</feature>